<comment type="catalytic activity">
    <reaction evidence="11">
        <text>XMP + L-glutamine + ATP + H2O = GMP + L-glutamate + AMP + diphosphate + 2 H(+)</text>
        <dbReference type="Rhea" id="RHEA:11680"/>
        <dbReference type="ChEBI" id="CHEBI:15377"/>
        <dbReference type="ChEBI" id="CHEBI:15378"/>
        <dbReference type="ChEBI" id="CHEBI:29985"/>
        <dbReference type="ChEBI" id="CHEBI:30616"/>
        <dbReference type="ChEBI" id="CHEBI:33019"/>
        <dbReference type="ChEBI" id="CHEBI:57464"/>
        <dbReference type="ChEBI" id="CHEBI:58115"/>
        <dbReference type="ChEBI" id="CHEBI:58359"/>
        <dbReference type="ChEBI" id="CHEBI:456215"/>
        <dbReference type="EC" id="6.3.5.2"/>
    </reaction>
</comment>
<evidence type="ECO:0000256" key="3">
    <source>
        <dbReference type="ARBA" id="ARBA00012746"/>
    </source>
</evidence>
<dbReference type="PROSITE" id="PS51553">
    <property type="entry name" value="GMPS_ATP_PPASE"/>
    <property type="match status" value="1"/>
</dbReference>
<dbReference type="PRINTS" id="PR00096">
    <property type="entry name" value="GATASE"/>
</dbReference>
<evidence type="ECO:0000256" key="11">
    <source>
        <dbReference type="HAMAP-Rule" id="MF_00344"/>
    </source>
</evidence>
<dbReference type="InterPro" id="IPR029062">
    <property type="entry name" value="Class_I_gatase-like"/>
</dbReference>
<dbReference type="SUPFAM" id="SSF52317">
    <property type="entry name" value="Class I glutamine amidotransferase-like"/>
    <property type="match status" value="1"/>
</dbReference>
<dbReference type="Gene3D" id="3.40.50.880">
    <property type="match status" value="1"/>
</dbReference>
<dbReference type="SUPFAM" id="SSF54810">
    <property type="entry name" value="GMP synthetase C-terminal dimerisation domain"/>
    <property type="match status" value="1"/>
</dbReference>
<dbReference type="SUPFAM" id="SSF52402">
    <property type="entry name" value="Adenine nucleotide alpha hydrolases-like"/>
    <property type="match status" value="1"/>
</dbReference>
<organism evidence="14 15">
    <name type="scientific">Reyranella soli</name>
    <dbReference type="NCBI Taxonomy" id="1230389"/>
    <lineage>
        <taxon>Bacteria</taxon>
        <taxon>Pseudomonadati</taxon>
        <taxon>Pseudomonadota</taxon>
        <taxon>Alphaproteobacteria</taxon>
        <taxon>Hyphomicrobiales</taxon>
        <taxon>Reyranellaceae</taxon>
        <taxon>Reyranella</taxon>
    </lineage>
</organism>
<dbReference type="CDD" id="cd01742">
    <property type="entry name" value="GATase1_GMP_Synthase"/>
    <property type="match status" value="1"/>
</dbReference>
<dbReference type="PANTHER" id="PTHR11922:SF2">
    <property type="entry name" value="GMP SYNTHASE [GLUTAMINE-HYDROLYZING]"/>
    <property type="match status" value="1"/>
</dbReference>
<evidence type="ECO:0000259" key="13">
    <source>
        <dbReference type="PROSITE" id="PS51553"/>
    </source>
</evidence>
<dbReference type="InterPro" id="IPR022955">
    <property type="entry name" value="GMP_synthase"/>
</dbReference>
<evidence type="ECO:0000256" key="2">
    <source>
        <dbReference type="ARBA" id="ARBA00005153"/>
    </source>
</evidence>
<evidence type="ECO:0000313" key="15">
    <source>
        <dbReference type="Proteomes" id="UP000321058"/>
    </source>
</evidence>
<dbReference type="Pfam" id="PF00958">
    <property type="entry name" value="GMP_synt_C"/>
    <property type="match status" value="1"/>
</dbReference>
<dbReference type="NCBIfam" id="TIGR00888">
    <property type="entry name" value="guaA_Nterm"/>
    <property type="match status" value="1"/>
</dbReference>
<dbReference type="FunFam" id="3.30.300.10:FF:000002">
    <property type="entry name" value="GMP synthase [glutamine-hydrolyzing]"/>
    <property type="match status" value="1"/>
</dbReference>
<dbReference type="GO" id="GO:0003921">
    <property type="term" value="F:GMP synthase activity"/>
    <property type="evidence" value="ECO:0007669"/>
    <property type="project" value="InterPro"/>
</dbReference>
<dbReference type="Gene3D" id="3.40.50.620">
    <property type="entry name" value="HUPs"/>
    <property type="match status" value="1"/>
</dbReference>
<keyword evidence="7 11" id="KW-0332">GMP biosynthesis</keyword>
<evidence type="ECO:0000256" key="12">
    <source>
        <dbReference type="PROSITE-ProRule" id="PRU00886"/>
    </source>
</evidence>
<comment type="subunit">
    <text evidence="11">Homodimer.</text>
</comment>
<evidence type="ECO:0000256" key="1">
    <source>
        <dbReference type="ARBA" id="ARBA00002332"/>
    </source>
</evidence>
<evidence type="ECO:0000256" key="9">
    <source>
        <dbReference type="ARBA" id="ARBA00022840"/>
    </source>
</evidence>
<dbReference type="PROSITE" id="PS51273">
    <property type="entry name" value="GATASE_TYPE_1"/>
    <property type="match status" value="1"/>
</dbReference>
<keyword evidence="6 11" id="KW-0547">Nucleotide-binding</keyword>
<feature type="active site" description="Nucleophile" evidence="11">
    <location>
        <position position="82"/>
    </location>
</feature>
<keyword evidence="5 11" id="KW-0436">Ligase</keyword>
<keyword evidence="9 11" id="KW-0067">ATP-binding</keyword>
<sequence>MADRLLIVDFGSQVTQLIARRLREAGVYCEIHPFQSVDQAKLKQFDPKAIVLSGGPASVIEGQAPSADPAIFTAKVPVLGICYGEQTMAQQLGGTVESGHHREFGRAELEVKKPSALFDGVWQPGDKKQVWMSHGDRVTKLPPGFSVIATSENAPFAAISDEARKFYAVQFHPEVMHTPDGAKLLRNFALNIAGFKGDWTMAAFKDRAIAQVRAQVGKGKVICGLSGGVDSSVVAVLLHEAIGDQLQCVFVDHGLLRLDEGEQVVRLFRDHYNIPLVHADASELFLKALDGVTDPETKRKTIGALFIDVFEAEAKKIGGAQFLAQGTLYPDVIESVSFTGGPSVTIKSHHNVGGLPARMNMKLVEPLRELFKDEVRDLGRELGLPADLVNRHPFPGPGLAIRIPGNITKEKLDLLRQVDAVYLDEIRKAGLYDEIWQAFAVLLPVRTVGVMGDGRTYDQACALRAVTSTDGMTADYYPFDHAFLGRVANRIINEVRGINRVTYDITSKPPGTIEWE</sequence>
<dbReference type="EMBL" id="BKAJ01000238">
    <property type="protein sequence ID" value="GEP61606.1"/>
    <property type="molecule type" value="Genomic_DNA"/>
</dbReference>
<dbReference type="InterPro" id="IPR001674">
    <property type="entry name" value="GMP_synth_C"/>
</dbReference>
<evidence type="ECO:0000256" key="7">
    <source>
        <dbReference type="ARBA" id="ARBA00022749"/>
    </source>
</evidence>
<dbReference type="InterPro" id="IPR017926">
    <property type="entry name" value="GATASE"/>
</dbReference>
<gene>
    <name evidence="14" type="primary">guaA_2</name>
    <name evidence="11" type="synonym">guaA</name>
    <name evidence="14" type="ORF">RSO01_87720</name>
</gene>
<feature type="binding site" evidence="12">
    <location>
        <begin position="226"/>
        <end position="232"/>
    </location>
    <ligand>
        <name>ATP</name>
        <dbReference type="ChEBI" id="CHEBI:30616"/>
    </ligand>
</feature>
<dbReference type="OrthoDB" id="9802219at2"/>
<name>A0A512NRM2_9HYPH</name>
<dbReference type="InterPro" id="IPR022310">
    <property type="entry name" value="NAD/GMP_synthase"/>
</dbReference>
<feature type="active site" evidence="11">
    <location>
        <position position="172"/>
    </location>
</feature>
<dbReference type="GO" id="GO:0005524">
    <property type="term" value="F:ATP binding"/>
    <property type="evidence" value="ECO:0007669"/>
    <property type="project" value="UniProtKB-UniRule"/>
</dbReference>
<dbReference type="PANTHER" id="PTHR11922">
    <property type="entry name" value="GMP SYNTHASE-RELATED"/>
    <property type="match status" value="1"/>
</dbReference>
<evidence type="ECO:0000256" key="10">
    <source>
        <dbReference type="ARBA" id="ARBA00022962"/>
    </source>
</evidence>
<dbReference type="Proteomes" id="UP000321058">
    <property type="component" value="Unassembled WGS sequence"/>
</dbReference>
<dbReference type="InterPro" id="IPR004739">
    <property type="entry name" value="GMP_synth_GATase"/>
</dbReference>
<dbReference type="PRINTS" id="PR00097">
    <property type="entry name" value="ANTSNTHASEII"/>
</dbReference>
<proteinExistence type="inferred from homology"/>
<comment type="pathway">
    <text evidence="2 11">Purine metabolism; GMP biosynthesis; GMP from XMP (L-Gln route): step 1/1.</text>
</comment>
<dbReference type="Pfam" id="PF00117">
    <property type="entry name" value="GATase"/>
    <property type="match status" value="1"/>
</dbReference>
<dbReference type="Gene3D" id="3.30.300.10">
    <property type="match status" value="1"/>
</dbReference>
<evidence type="ECO:0000256" key="6">
    <source>
        <dbReference type="ARBA" id="ARBA00022741"/>
    </source>
</evidence>
<evidence type="ECO:0000256" key="8">
    <source>
        <dbReference type="ARBA" id="ARBA00022755"/>
    </source>
</evidence>
<accession>A0A512NRM2</accession>
<dbReference type="EC" id="6.3.5.2" evidence="3 11"/>
<protein>
    <recommendedName>
        <fullName evidence="4 11">GMP synthase [glutamine-hydrolyzing]</fullName>
        <ecNumber evidence="3 11">6.3.5.2</ecNumber>
    </recommendedName>
    <alternativeName>
        <fullName evidence="11">GMP synthetase</fullName>
    </alternativeName>
    <alternativeName>
        <fullName evidence="11">Glutamine amidotransferase</fullName>
    </alternativeName>
</protein>
<dbReference type="RefSeq" id="WP_147156889.1">
    <property type="nucleotide sequence ID" value="NZ_BKAJ01000238.1"/>
</dbReference>
<dbReference type="NCBIfam" id="NF000848">
    <property type="entry name" value="PRK00074.1"/>
    <property type="match status" value="1"/>
</dbReference>
<evidence type="ECO:0000313" key="14">
    <source>
        <dbReference type="EMBL" id="GEP61606.1"/>
    </source>
</evidence>
<feature type="domain" description="GMPS ATP-PPase" evidence="13">
    <location>
        <begin position="199"/>
        <end position="391"/>
    </location>
</feature>
<evidence type="ECO:0000256" key="5">
    <source>
        <dbReference type="ARBA" id="ARBA00022598"/>
    </source>
</evidence>
<dbReference type="GO" id="GO:0005829">
    <property type="term" value="C:cytosol"/>
    <property type="evidence" value="ECO:0007669"/>
    <property type="project" value="TreeGrafter"/>
</dbReference>
<evidence type="ECO:0000256" key="4">
    <source>
        <dbReference type="ARBA" id="ARBA00021562"/>
    </source>
</evidence>
<dbReference type="FunFam" id="3.40.50.620:FF:000001">
    <property type="entry name" value="GMP synthase [glutamine-hydrolyzing]"/>
    <property type="match status" value="1"/>
</dbReference>
<dbReference type="CDD" id="cd01997">
    <property type="entry name" value="GMP_synthase_C"/>
    <property type="match status" value="1"/>
</dbReference>
<keyword evidence="15" id="KW-1185">Reference proteome</keyword>
<dbReference type="NCBIfam" id="TIGR00884">
    <property type="entry name" value="guaA_Cterm"/>
    <property type="match status" value="1"/>
</dbReference>
<comment type="caution">
    <text evidence="14">The sequence shown here is derived from an EMBL/GenBank/DDBJ whole genome shotgun (WGS) entry which is preliminary data.</text>
</comment>
<dbReference type="AlphaFoldDB" id="A0A512NRM2"/>
<dbReference type="InterPro" id="IPR014729">
    <property type="entry name" value="Rossmann-like_a/b/a_fold"/>
</dbReference>
<dbReference type="Pfam" id="PF02540">
    <property type="entry name" value="NAD_synthase"/>
    <property type="match status" value="1"/>
</dbReference>
<dbReference type="HAMAP" id="MF_00344">
    <property type="entry name" value="GMP_synthase"/>
    <property type="match status" value="1"/>
</dbReference>
<dbReference type="UniPathway" id="UPA00189">
    <property type="reaction ID" value="UER00296"/>
</dbReference>
<keyword evidence="10 11" id="KW-0315">Glutamine amidotransferase</keyword>
<dbReference type="FunFam" id="3.40.50.880:FF:000001">
    <property type="entry name" value="GMP synthase [glutamine-hydrolyzing]"/>
    <property type="match status" value="1"/>
</dbReference>
<feature type="active site" evidence="11">
    <location>
        <position position="174"/>
    </location>
</feature>
<keyword evidence="8 11" id="KW-0658">Purine biosynthesis</keyword>
<dbReference type="InterPro" id="IPR025777">
    <property type="entry name" value="GMPS_ATP_PPase_dom"/>
</dbReference>
<reference evidence="14 15" key="1">
    <citation type="submission" date="2019-07" db="EMBL/GenBank/DDBJ databases">
        <title>Whole genome shotgun sequence of Reyranella soli NBRC 108950.</title>
        <authorList>
            <person name="Hosoyama A."/>
            <person name="Uohara A."/>
            <person name="Ohji S."/>
            <person name="Ichikawa N."/>
        </authorList>
    </citation>
    <scope>NUCLEOTIDE SEQUENCE [LARGE SCALE GENOMIC DNA]</scope>
    <source>
        <strain evidence="14 15">NBRC 108950</strain>
    </source>
</reference>
<comment type="function">
    <text evidence="1 11">Catalyzes the synthesis of GMP from XMP.</text>
</comment>